<reference evidence="2" key="1">
    <citation type="submission" date="2023-06" db="EMBL/GenBank/DDBJ databases">
        <title>Reference genome for the Northern bat (Eptesicus nilssonii), a most northern bat species.</title>
        <authorList>
            <person name="Laine V.N."/>
            <person name="Pulliainen A.T."/>
            <person name="Lilley T.M."/>
        </authorList>
    </citation>
    <scope>NUCLEOTIDE SEQUENCE</scope>
    <source>
        <strain evidence="2">BLF_Eptnil</strain>
        <tissue evidence="2">Kidney</tissue>
    </source>
</reference>
<evidence type="ECO:0000256" key="1">
    <source>
        <dbReference type="SAM" id="MobiDB-lite"/>
    </source>
</evidence>
<dbReference type="Proteomes" id="UP001177744">
    <property type="component" value="Unassembled WGS sequence"/>
</dbReference>
<gene>
    <name evidence="2" type="ORF">QTO34_018675</name>
</gene>
<feature type="region of interest" description="Disordered" evidence="1">
    <location>
        <begin position="43"/>
        <end position="129"/>
    </location>
</feature>
<protein>
    <submittedName>
        <fullName evidence="2">Uncharacterized protein</fullName>
    </submittedName>
</protein>
<organism evidence="2 3">
    <name type="scientific">Cnephaeus nilssonii</name>
    <name type="common">Northern bat</name>
    <name type="synonym">Eptesicus nilssonii</name>
    <dbReference type="NCBI Taxonomy" id="3371016"/>
    <lineage>
        <taxon>Eukaryota</taxon>
        <taxon>Metazoa</taxon>
        <taxon>Chordata</taxon>
        <taxon>Craniata</taxon>
        <taxon>Vertebrata</taxon>
        <taxon>Euteleostomi</taxon>
        <taxon>Mammalia</taxon>
        <taxon>Eutheria</taxon>
        <taxon>Laurasiatheria</taxon>
        <taxon>Chiroptera</taxon>
        <taxon>Yangochiroptera</taxon>
        <taxon>Vespertilionidae</taxon>
        <taxon>Cnephaeus</taxon>
    </lineage>
</organism>
<proteinExistence type="predicted"/>
<name>A0AA40LN95_CNENI</name>
<keyword evidence="3" id="KW-1185">Reference proteome</keyword>
<sequence length="129" mass="13529">MAVGRRRPLIPPLCSRGQRAAPNPPPCVPAWETRARGLVLQGGGTLCGQERGQAQPGRQRPGLGRLHPRAAPSRLRGAQERRPRGPVGGAWPRGRPGSGDGERRPGAPGAGGPPLPGRIAFPTRTAWPS</sequence>
<evidence type="ECO:0000313" key="2">
    <source>
        <dbReference type="EMBL" id="KAK1340111.1"/>
    </source>
</evidence>
<feature type="region of interest" description="Disordered" evidence="1">
    <location>
        <begin position="1"/>
        <end position="28"/>
    </location>
</feature>
<dbReference type="EMBL" id="JAULJE010000008">
    <property type="protein sequence ID" value="KAK1340111.1"/>
    <property type="molecule type" value="Genomic_DNA"/>
</dbReference>
<accession>A0AA40LN95</accession>
<comment type="caution">
    <text evidence="2">The sequence shown here is derived from an EMBL/GenBank/DDBJ whole genome shotgun (WGS) entry which is preliminary data.</text>
</comment>
<dbReference type="AlphaFoldDB" id="A0AA40LN95"/>
<evidence type="ECO:0000313" key="3">
    <source>
        <dbReference type="Proteomes" id="UP001177744"/>
    </source>
</evidence>